<evidence type="ECO:0000313" key="9">
    <source>
        <dbReference type="Proteomes" id="UP001396334"/>
    </source>
</evidence>
<dbReference type="Pfam" id="PF23598">
    <property type="entry name" value="LRR_14"/>
    <property type="match status" value="1"/>
</dbReference>
<dbReference type="Proteomes" id="UP001396334">
    <property type="component" value="Unassembled WGS sequence"/>
</dbReference>
<protein>
    <recommendedName>
        <fullName evidence="10">Rx N-terminal domain-containing protein</fullName>
    </recommendedName>
</protein>
<dbReference type="InterPro" id="IPR055414">
    <property type="entry name" value="LRR_R13L4/SHOC2-like"/>
</dbReference>
<reference evidence="8 9" key="1">
    <citation type="journal article" date="2024" name="G3 (Bethesda)">
        <title>Genome assembly of Hibiscus sabdariffa L. provides insights into metabolisms of medicinal natural products.</title>
        <authorList>
            <person name="Kim T."/>
        </authorList>
    </citation>
    <scope>NUCLEOTIDE SEQUENCE [LARGE SCALE GENOMIC DNA]</scope>
    <source>
        <strain evidence="8">TK-2024</strain>
        <tissue evidence="8">Old leaves</tissue>
    </source>
</reference>
<evidence type="ECO:0000256" key="4">
    <source>
        <dbReference type="SAM" id="Coils"/>
    </source>
</evidence>
<dbReference type="EMBL" id="JBBPBN010000004">
    <property type="protein sequence ID" value="KAK9041480.1"/>
    <property type="molecule type" value="Genomic_DNA"/>
</dbReference>
<feature type="domain" description="Disease resistance R13L4/SHOC-2-like LRR" evidence="7">
    <location>
        <begin position="425"/>
        <end position="554"/>
    </location>
</feature>
<dbReference type="InterPro" id="IPR038005">
    <property type="entry name" value="RX-like_CC"/>
</dbReference>
<sequence length="692" mass="78932">MDFSAVSSALKTIGELTQQVTSLLGVDDQLESLERELRWMQSFLKLADARTIDNEVIRTTVAEIRELAYDTEDVIETFALKVASKRNGGFSNCIKRSACFLKEACLLHQTRSEIKKVTGRIDELTRRLKTYDAAMLGTNQGEGPSSSTERREARRPFPHKMDDNIVGMEGDIEKLVSVLVEEGSESRVVSICGMGDRRGHLHELQCLSDEHSWDLFQKIAFPQTGPTELTSSKPSNINLLAERGTWQAKLIQLWVAEGFVSSNQEERDGGEIAEDVAERYLMELVERCMVQVRKRDFKIKTIQMHDLMRDLCVKKAEQESLVFIVDQSNASSLSTIPKVRRVSSHKFFWIQCINCPNLRSLLFFDEFIPEEAFIKLFPQTTMNYVKDHVDKVLNPLLWISIISMYGVLFCVVLPKMLGVWRHICNNFRLLRVLDYEGGTAERGGKLSNDIGNLIHLRFLSLKGLQLMWKLPSSLGDLSCLQTLDIRIDQLVHVPNVIWRIEQLRHLYLPMNCNSKTKLKLATLINLQTLVNFNPESCYIADLINMTNLRELVILGLNQPEEDPMSTLQQLPNLRALKFLAGSANKIFCSAQGFPKLESLEFKRFYGLEELNVDEGAMPCLRRFVINNCSGLEVVPDGLRFITTLQELKIKSMPKAFKDRAEEGGEDFYKVQHVPSIIFHQCYIMQSMRSDTS</sequence>
<organism evidence="8 9">
    <name type="scientific">Hibiscus sabdariffa</name>
    <name type="common">roselle</name>
    <dbReference type="NCBI Taxonomy" id="183260"/>
    <lineage>
        <taxon>Eukaryota</taxon>
        <taxon>Viridiplantae</taxon>
        <taxon>Streptophyta</taxon>
        <taxon>Embryophyta</taxon>
        <taxon>Tracheophyta</taxon>
        <taxon>Spermatophyta</taxon>
        <taxon>Magnoliopsida</taxon>
        <taxon>eudicotyledons</taxon>
        <taxon>Gunneridae</taxon>
        <taxon>Pentapetalae</taxon>
        <taxon>rosids</taxon>
        <taxon>malvids</taxon>
        <taxon>Malvales</taxon>
        <taxon>Malvaceae</taxon>
        <taxon>Malvoideae</taxon>
        <taxon>Hibiscus</taxon>
    </lineage>
</organism>
<keyword evidence="2" id="KW-0547">Nucleotide-binding</keyword>
<dbReference type="Gene3D" id="1.10.10.10">
    <property type="entry name" value="Winged helix-like DNA-binding domain superfamily/Winged helix DNA-binding domain"/>
    <property type="match status" value="1"/>
</dbReference>
<feature type="domain" description="Disease resistance protein winged helix" evidence="6">
    <location>
        <begin position="248"/>
        <end position="312"/>
    </location>
</feature>
<name>A0ABR2TVV7_9ROSI</name>
<keyword evidence="3" id="KW-0611">Plant defense</keyword>
<dbReference type="InterPro" id="IPR032675">
    <property type="entry name" value="LRR_dom_sf"/>
</dbReference>
<dbReference type="InterPro" id="IPR058922">
    <property type="entry name" value="WHD_DRP"/>
</dbReference>
<gene>
    <name evidence="8" type="ORF">V6N11_016580</name>
</gene>
<dbReference type="Pfam" id="PF18052">
    <property type="entry name" value="Rx_N"/>
    <property type="match status" value="1"/>
</dbReference>
<keyword evidence="1" id="KW-0677">Repeat</keyword>
<comment type="caution">
    <text evidence="8">The sequence shown here is derived from an EMBL/GenBank/DDBJ whole genome shotgun (WGS) entry which is preliminary data.</text>
</comment>
<dbReference type="Gene3D" id="1.20.5.4130">
    <property type="match status" value="1"/>
</dbReference>
<evidence type="ECO:0000259" key="6">
    <source>
        <dbReference type="Pfam" id="PF23559"/>
    </source>
</evidence>
<dbReference type="InterPro" id="IPR044974">
    <property type="entry name" value="Disease_R_plants"/>
</dbReference>
<keyword evidence="9" id="KW-1185">Reference proteome</keyword>
<dbReference type="InterPro" id="IPR036388">
    <property type="entry name" value="WH-like_DNA-bd_sf"/>
</dbReference>
<evidence type="ECO:0008006" key="10">
    <source>
        <dbReference type="Google" id="ProtNLM"/>
    </source>
</evidence>
<evidence type="ECO:0000256" key="3">
    <source>
        <dbReference type="ARBA" id="ARBA00022821"/>
    </source>
</evidence>
<feature type="domain" description="Disease resistance N-terminal" evidence="5">
    <location>
        <begin position="5"/>
        <end position="87"/>
    </location>
</feature>
<dbReference type="CDD" id="cd14798">
    <property type="entry name" value="RX-CC_like"/>
    <property type="match status" value="1"/>
</dbReference>
<dbReference type="PANTHER" id="PTHR23155:SF1185">
    <property type="entry name" value="DISEASE RESISTANCE RPP8-LIKE PROTEIN 3-RELATED"/>
    <property type="match status" value="1"/>
</dbReference>
<dbReference type="Gene3D" id="3.80.10.10">
    <property type="entry name" value="Ribonuclease Inhibitor"/>
    <property type="match status" value="1"/>
</dbReference>
<evidence type="ECO:0000259" key="5">
    <source>
        <dbReference type="Pfam" id="PF18052"/>
    </source>
</evidence>
<dbReference type="InterPro" id="IPR041118">
    <property type="entry name" value="Rx_N"/>
</dbReference>
<feature type="coiled-coil region" evidence="4">
    <location>
        <begin position="107"/>
        <end position="134"/>
    </location>
</feature>
<accession>A0ABR2TVV7</accession>
<dbReference type="PANTHER" id="PTHR23155">
    <property type="entry name" value="DISEASE RESISTANCE PROTEIN RP"/>
    <property type="match status" value="1"/>
</dbReference>
<keyword evidence="4" id="KW-0175">Coiled coil</keyword>
<dbReference type="Pfam" id="PF23559">
    <property type="entry name" value="WHD_DRP"/>
    <property type="match status" value="1"/>
</dbReference>
<evidence type="ECO:0000313" key="8">
    <source>
        <dbReference type="EMBL" id="KAK9041480.1"/>
    </source>
</evidence>
<proteinExistence type="predicted"/>
<evidence type="ECO:0000256" key="2">
    <source>
        <dbReference type="ARBA" id="ARBA00022741"/>
    </source>
</evidence>
<evidence type="ECO:0000256" key="1">
    <source>
        <dbReference type="ARBA" id="ARBA00022737"/>
    </source>
</evidence>
<dbReference type="SUPFAM" id="SSF52058">
    <property type="entry name" value="L domain-like"/>
    <property type="match status" value="1"/>
</dbReference>
<evidence type="ECO:0000259" key="7">
    <source>
        <dbReference type="Pfam" id="PF23598"/>
    </source>
</evidence>